<gene>
    <name evidence="1" type="ORF">BpHYR1_020922</name>
</gene>
<accession>A0A3M7RQS5</accession>
<comment type="caution">
    <text evidence="1">The sequence shown here is derived from an EMBL/GenBank/DDBJ whole genome shotgun (WGS) entry which is preliminary data.</text>
</comment>
<keyword evidence="2" id="KW-1185">Reference proteome</keyword>
<organism evidence="1 2">
    <name type="scientific">Brachionus plicatilis</name>
    <name type="common">Marine rotifer</name>
    <name type="synonym">Brachionus muelleri</name>
    <dbReference type="NCBI Taxonomy" id="10195"/>
    <lineage>
        <taxon>Eukaryota</taxon>
        <taxon>Metazoa</taxon>
        <taxon>Spiralia</taxon>
        <taxon>Gnathifera</taxon>
        <taxon>Rotifera</taxon>
        <taxon>Eurotatoria</taxon>
        <taxon>Monogononta</taxon>
        <taxon>Pseudotrocha</taxon>
        <taxon>Ploima</taxon>
        <taxon>Brachionidae</taxon>
        <taxon>Brachionus</taxon>
    </lineage>
</organism>
<evidence type="ECO:0000313" key="1">
    <source>
        <dbReference type="EMBL" id="RNA25829.1"/>
    </source>
</evidence>
<dbReference type="Proteomes" id="UP000276133">
    <property type="component" value="Unassembled WGS sequence"/>
</dbReference>
<proteinExistence type="predicted"/>
<evidence type="ECO:0000313" key="2">
    <source>
        <dbReference type="Proteomes" id="UP000276133"/>
    </source>
</evidence>
<evidence type="ECO:0008006" key="3">
    <source>
        <dbReference type="Google" id="ProtNLM"/>
    </source>
</evidence>
<dbReference type="AlphaFoldDB" id="A0A3M7RQS5"/>
<name>A0A3M7RQS5_BRAPC</name>
<protein>
    <recommendedName>
        <fullName evidence="3">RNA-directed DNA polymerase from mobile element jockey-like</fullName>
    </recommendedName>
</protein>
<reference evidence="1 2" key="1">
    <citation type="journal article" date="2018" name="Sci. Rep.">
        <title>Genomic signatures of local adaptation to the degree of environmental predictability in rotifers.</title>
        <authorList>
            <person name="Franch-Gras L."/>
            <person name="Hahn C."/>
            <person name="Garcia-Roger E.M."/>
            <person name="Carmona M.J."/>
            <person name="Serra M."/>
            <person name="Gomez A."/>
        </authorList>
    </citation>
    <scope>NUCLEOTIDE SEQUENCE [LARGE SCALE GENOMIC DNA]</scope>
    <source>
        <strain evidence="1">HYR1</strain>
    </source>
</reference>
<dbReference type="EMBL" id="REGN01002849">
    <property type="protein sequence ID" value="RNA25829.1"/>
    <property type="molecule type" value="Genomic_DNA"/>
</dbReference>
<sequence length="289" mass="33636">MLQAGLSQDIIDTIRQRRKAKRLKSKYAEFRPLYNKLTSELRYKLREFRNKNWSNFINKIGKNPKSSNCFGEIPKDTFSLNNDFINVSSDREKQSIKFVEITLSEQNEAINKAKDQSAMDFSYLTKQFPILKLINFLVCTLMKTKCMNRLNIIKILSSKNWKLNHNTLASLYKALIGSILDCLNSFSELGLQKLQVIQNSAVRCILKLPLRTFSESSFYEAEIKLNISKINHSLSNLLENYLRNALDYSVPLTKRLVSEYQRGFDSRFIRNPTPLFFKLSVCSNRKTNK</sequence>